<organism evidence="3 4">
    <name type="scientific">Thermoleptolyngbya sichuanensis A183</name>
    <dbReference type="NCBI Taxonomy" id="2737172"/>
    <lineage>
        <taxon>Bacteria</taxon>
        <taxon>Bacillati</taxon>
        <taxon>Cyanobacteriota</taxon>
        <taxon>Cyanophyceae</taxon>
        <taxon>Oculatellales</taxon>
        <taxon>Oculatellaceae</taxon>
        <taxon>Thermoleptolyngbya</taxon>
        <taxon>Thermoleptolyngbya sichuanensis</taxon>
    </lineage>
</organism>
<dbReference type="SUPFAM" id="SSF51197">
    <property type="entry name" value="Clavaminate synthase-like"/>
    <property type="match status" value="1"/>
</dbReference>
<dbReference type="GO" id="GO:0005506">
    <property type="term" value="F:iron ion binding"/>
    <property type="evidence" value="ECO:0007669"/>
    <property type="project" value="UniProtKB-ARBA"/>
</dbReference>
<dbReference type="Pfam" id="PF05721">
    <property type="entry name" value="PhyH"/>
    <property type="match status" value="1"/>
</dbReference>
<dbReference type="InterPro" id="IPR008775">
    <property type="entry name" value="Phytyl_CoA_dOase-like"/>
</dbReference>
<accession>A0A6M8BIM1</accession>
<evidence type="ECO:0000313" key="4">
    <source>
        <dbReference type="Proteomes" id="UP000505210"/>
    </source>
</evidence>
<dbReference type="RefSeq" id="WP_172358098.1">
    <property type="nucleotide sequence ID" value="NZ_CP053661.1"/>
</dbReference>
<keyword evidence="4" id="KW-1185">Reference proteome</keyword>
<evidence type="ECO:0000256" key="2">
    <source>
        <dbReference type="ARBA" id="ARBA00023004"/>
    </source>
</evidence>
<keyword evidence="3" id="KW-0223">Dioxygenase</keyword>
<sequence length="297" mass="33359">MAYSPLQITEDDIQRFQTDGFIILEQFIDLELVQQLRDRIEPLFRGEFETTVYPDEWHWRPGLSLPDVTREICNAWKSDRTIASVALSAEVGRISAQLAGWPGARIGQDSLWYKPPGGGKEIALHQDGAYINYLTPAEMVTCWIALDDVSLETGTLQYVRGSHRWPLLEVAGEFHAPQKDYRWAMLETAKAAGVSEPDIVPLTIPAGGCAFHHGLLWHGSGKNLSETTPRRSLGIHTISSEARFSDVPPGYIYGRYKRINDSTLDESFFPILWTQEGYRSPHLASYCRDAIALPALV</sequence>
<dbReference type="KEGG" id="theu:HPC62_19225"/>
<dbReference type="PANTHER" id="PTHR20883:SF15">
    <property type="entry name" value="PHYTANOYL-COA DIOXYGENASE DOMAIN-CONTAINING PROTEIN 1"/>
    <property type="match status" value="1"/>
</dbReference>
<dbReference type="GO" id="GO:0016706">
    <property type="term" value="F:2-oxoglutarate-dependent dioxygenase activity"/>
    <property type="evidence" value="ECO:0007669"/>
    <property type="project" value="UniProtKB-ARBA"/>
</dbReference>
<proteinExistence type="predicted"/>
<protein>
    <submittedName>
        <fullName evidence="3">Phytanoyl-CoA dioxygenase family protein</fullName>
    </submittedName>
</protein>
<dbReference type="Gene3D" id="2.60.120.620">
    <property type="entry name" value="q2cbj1_9rhob like domain"/>
    <property type="match status" value="1"/>
</dbReference>
<gene>
    <name evidence="3" type="ORF">HPC62_19225</name>
</gene>
<name>A0A6M8BIM1_9CYAN</name>
<keyword evidence="2" id="KW-0408">Iron</keyword>
<reference evidence="3 4" key="1">
    <citation type="submission" date="2020-05" db="EMBL/GenBank/DDBJ databases">
        <title>Complete genome sequence of of a novel Thermoleptolyngbya strain isolated from hot springs of Ganzi, Sichuan China.</title>
        <authorList>
            <person name="Tang J."/>
            <person name="Daroch M."/>
            <person name="Li L."/>
            <person name="Waleron K."/>
            <person name="Waleron M."/>
            <person name="Waleron M."/>
        </authorList>
    </citation>
    <scope>NUCLEOTIDE SEQUENCE [LARGE SCALE GENOMIC DNA]</scope>
    <source>
        <strain evidence="3 4">PKUAC-SCTA183</strain>
    </source>
</reference>
<dbReference type="Proteomes" id="UP000505210">
    <property type="component" value="Chromosome"/>
</dbReference>
<keyword evidence="1" id="KW-0479">Metal-binding</keyword>
<dbReference type="EMBL" id="CP053661">
    <property type="protein sequence ID" value="QKD84030.1"/>
    <property type="molecule type" value="Genomic_DNA"/>
</dbReference>
<dbReference type="PANTHER" id="PTHR20883">
    <property type="entry name" value="PHYTANOYL-COA DIOXYGENASE DOMAIN CONTAINING 1"/>
    <property type="match status" value="1"/>
</dbReference>
<evidence type="ECO:0000256" key="1">
    <source>
        <dbReference type="ARBA" id="ARBA00022723"/>
    </source>
</evidence>
<evidence type="ECO:0000313" key="3">
    <source>
        <dbReference type="EMBL" id="QKD84030.1"/>
    </source>
</evidence>
<dbReference type="AlphaFoldDB" id="A0A6M8BIM1"/>
<keyword evidence="3" id="KW-0560">Oxidoreductase</keyword>